<evidence type="ECO:0000313" key="2">
    <source>
        <dbReference type="EMBL" id="QIS14917.1"/>
    </source>
</evidence>
<organism evidence="2 3">
    <name type="scientific">Nocardia arthritidis</name>
    <dbReference type="NCBI Taxonomy" id="228602"/>
    <lineage>
        <taxon>Bacteria</taxon>
        <taxon>Bacillati</taxon>
        <taxon>Actinomycetota</taxon>
        <taxon>Actinomycetes</taxon>
        <taxon>Mycobacteriales</taxon>
        <taxon>Nocardiaceae</taxon>
        <taxon>Nocardia</taxon>
    </lineage>
</organism>
<keyword evidence="1" id="KW-1133">Transmembrane helix</keyword>
<dbReference type="AlphaFoldDB" id="A0A6G9YPA8"/>
<keyword evidence="3" id="KW-1185">Reference proteome</keyword>
<feature type="transmembrane region" description="Helical" evidence="1">
    <location>
        <begin position="94"/>
        <end position="114"/>
    </location>
</feature>
<feature type="transmembrane region" description="Helical" evidence="1">
    <location>
        <begin position="167"/>
        <end position="186"/>
    </location>
</feature>
<accession>A0A6G9YPA8</accession>
<dbReference type="KEGG" id="nah:F5544_35430"/>
<keyword evidence="1" id="KW-0472">Membrane</keyword>
<dbReference type="EMBL" id="CP046172">
    <property type="protein sequence ID" value="QIS14917.1"/>
    <property type="molecule type" value="Genomic_DNA"/>
</dbReference>
<feature type="transmembrane region" description="Helical" evidence="1">
    <location>
        <begin position="193"/>
        <end position="217"/>
    </location>
</feature>
<evidence type="ECO:0000313" key="3">
    <source>
        <dbReference type="Proteomes" id="UP000503540"/>
    </source>
</evidence>
<evidence type="ECO:0008006" key="4">
    <source>
        <dbReference type="Google" id="ProtNLM"/>
    </source>
</evidence>
<feature type="transmembrane region" description="Helical" evidence="1">
    <location>
        <begin position="51"/>
        <end position="71"/>
    </location>
</feature>
<name>A0A6G9YPA8_9NOCA</name>
<gene>
    <name evidence="2" type="ORF">F5544_35430</name>
</gene>
<keyword evidence="1" id="KW-0812">Transmembrane</keyword>
<sequence>MIHELLDKYFLAPPVDTVTQYPLFTVLASALLVVISLLFGIGHTLVTKSPLYFCSAVAGWTLYPFFVEPIADHFLAVWYPSNHYVAATMFDRPIPWFVVLFYAGGIPLVSVLAYEIVRHGLPARYLLGLVAFVTVIEIPIEVVAGQFNWMVYYGNHAVILREPIYCVPQNGGMFAVVAWVLAWLIPRTRGWRWVFVPFAVAAVLPVFALVATFPAYIAIADHAGPTVGWAAGILSTVLNAAVVVACVYSPTLQRLRRNTSQSRVIEPTTATVR</sequence>
<feature type="transmembrane region" description="Helical" evidence="1">
    <location>
        <begin position="126"/>
        <end position="147"/>
    </location>
</feature>
<dbReference type="Proteomes" id="UP000503540">
    <property type="component" value="Chromosome"/>
</dbReference>
<reference evidence="2 3" key="1">
    <citation type="journal article" date="2019" name="ACS Chem. Biol.">
        <title>Identification and Mobilization of a Cryptic Antibiotic Biosynthesis Gene Locus from a Human-Pathogenic Nocardia Isolate.</title>
        <authorList>
            <person name="Herisse M."/>
            <person name="Ishida K."/>
            <person name="Porter J.L."/>
            <person name="Howden B."/>
            <person name="Hertweck C."/>
            <person name="Stinear T.P."/>
            <person name="Pidot S.J."/>
        </authorList>
    </citation>
    <scope>NUCLEOTIDE SEQUENCE [LARGE SCALE GENOMIC DNA]</scope>
    <source>
        <strain evidence="2 3">AUSMDU00012717</strain>
    </source>
</reference>
<feature type="transmembrane region" description="Helical" evidence="1">
    <location>
        <begin position="20"/>
        <end position="39"/>
    </location>
</feature>
<protein>
    <recommendedName>
        <fullName evidence="4">Carotenoid biosynthesis protein</fullName>
    </recommendedName>
</protein>
<evidence type="ECO:0000256" key="1">
    <source>
        <dbReference type="SAM" id="Phobius"/>
    </source>
</evidence>
<proteinExistence type="predicted"/>
<feature type="transmembrane region" description="Helical" evidence="1">
    <location>
        <begin position="229"/>
        <end position="248"/>
    </location>
</feature>
<dbReference type="RefSeq" id="WP_167477252.1">
    <property type="nucleotide sequence ID" value="NZ_CP046172.1"/>
</dbReference>